<keyword evidence="1" id="KW-0472">Membrane</keyword>
<evidence type="ECO:0000313" key="3">
    <source>
        <dbReference type="Proteomes" id="UP000265703"/>
    </source>
</evidence>
<dbReference type="EMBL" id="QKYT01000137">
    <property type="protein sequence ID" value="RIA92022.1"/>
    <property type="molecule type" value="Genomic_DNA"/>
</dbReference>
<reference evidence="2 3" key="1">
    <citation type="submission" date="2018-06" db="EMBL/GenBank/DDBJ databases">
        <title>Comparative genomics reveals the genomic features of Rhizophagus irregularis, R. cerebriforme, R. diaphanum and Gigaspora rosea, and their symbiotic lifestyle signature.</title>
        <authorList>
            <person name="Morin E."/>
            <person name="San Clemente H."/>
            <person name="Chen E.C.H."/>
            <person name="De La Providencia I."/>
            <person name="Hainaut M."/>
            <person name="Kuo A."/>
            <person name="Kohler A."/>
            <person name="Murat C."/>
            <person name="Tang N."/>
            <person name="Roy S."/>
            <person name="Loubradou J."/>
            <person name="Henrissat B."/>
            <person name="Grigoriev I.V."/>
            <person name="Corradi N."/>
            <person name="Roux C."/>
            <person name="Martin F.M."/>
        </authorList>
    </citation>
    <scope>NUCLEOTIDE SEQUENCE [LARGE SCALE GENOMIC DNA]</scope>
    <source>
        <strain evidence="2 3">DAOM 227022</strain>
    </source>
</reference>
<proteinExistence type="predicted"/>
<protein>
    <recommendedName>
        <fullName evidence="4">NADH-ubiquinone oxidoreductase 14 kDa subunit</fullName>
    </recommendedName>
</protein>
<feature type="transmembrane region" description="Helical" evidence="1">
    <location>
        <begin position="7"/>
        <end position="25"/>
    </location>
</feature>
<dbReference type="PANTHER" id="PTHR39218">
    <property type="entry name" value="OXIDOREDUCTASE 14 KDA SUBUNIT, PUTATIVE (AFU_ORTHOLOGUE AFUA_1G12110)-RELATED"/>
    <property type="match status" value="1"/>
</dbReference>
<evidence type="ECO:0008006" key="4">
    <source>
        <dbReference type="Google" id="ProtNLM"/>
    </source>
</evidence>
<name>A0A397T2I3_9GLOM</name>
<keyword evidence="1" id="KW-1133">Transmembrane helix</keyword>
<organism evidence="2 3">
    <name type="scientific">Glomus cerebriforme</name>
    <dbReference type="NCBI Taxonomy" id="658196"/>
    <lineage>
        <taxon>Eukaryota</taxon>
        <taxon>Fungi</taxon>
        <taxon>Fungi incertae sedis</taxon>
        <taxon>Mucoromycota</taxon>
        <taxon>Glomeromycotina</taxon>
        <taxon>Glomeromycetes</taxon>
        <taxon>Glomerales</taxon>
        <taxon>Glomeraceae</taxon>
        <taxon>Glomus</taxon>
    </lineage>
</organism>
<sequence>MSGVIPYVAGWAAFGFAVRVVALGIQQRPFLEKPVTHAISTAIFGGIGSYIYYLEQRQLELIQKRKHTLLENRKRRREYEEAKSQEYAIAA</sequence>
<dbReference type="Proteomes" id="UP000265703">
    <property type="component" value="Unassembled WGS sequence"/>
</dbReference>
<dbReference type="OrthoDB" id="2141050at2759"/>
<dbReference type="PANTHER" id="PTHR39218:SF1">
    <property type="entry name" value="OXIDOREDUCTASE 14 KDA SUBUNIT, PUTATIVE (AFU_ORTHOLOGUE AFUA_1G12110)-RELATED"/>
    <property type="match status" value="1"/>
</dbReference>
<comment type="caution">
    <text evidence="2">The sequence shown here is derived from an EMBL/GenBank/DDBJ whole genome shotgun (WGS) entry which is preliminary data.</text>
</comment>
<keyword evidence="1" id="KW-0812">Transmembrane</keyword>
<accession>A0A397T2I3</accession>
<dbReference type="AlphaFoldDB" id="A0A397T2I3"/>
<gene>
    <name evidence="2" type="ORF">C1645_692051</name>
</gene>
<keyword evidence="3" id="KW-1185">Reference proteome</keyword>
<evidence type="ECO:0000313" key="2">
    <source>
        <dbReference type="EMBL" id="RIA92022.1"/>
    </source>
</evidence>
<evidence type="ECO:0000256" key="1">
    <source>
        <dbReference type="SAM" id="Phobius"/>
    </source>
</evidence>
<feature type="transmembrane region" description="Helical" evidence="1">
    <location>
        <begin position="37"/>
        <end position="54"/>
    </location>
</feature>